<proteinExistence type="predicted"/>
<dbReference type="AlphaFoldDB" id="D7BSV4"/>
<reference evidence="2 3" key="1">
    <citation type="journal article" date="2010" name="J. Bacteriol.">
        <title>Genome sequence of the milbemycin-producing bacterium Streptomyces bingchenggensis.</title>
        <authorList>
            <person name="Wang X.J."/>
            <person name="Yan Y.J."/>
            <person name="Zhang B."/>
            <person name="An J."/>
            <person name="Wang J.J."/>
            <person name="Tian J."/>
            <person name="Jiang L."/>
            <person name="Chen Y.H."/>
            <person name="Huang S.X."/>
            <person name="Yin M."/>
            <person name="Zhang J."/>
            <person name="Gao A.L."/>
            <person name="Liu C.X."/>
            <person name="Zhu Z.X."/>
            <person name="Xiang W.S."/>
        </authorList>
    </citation>
    <scope>NUCLEOTIDE SEQUENCE [LARGE SCALE GENOMIC DNA]</scope>
    <source>
        <strain evidence="2 3">BCW-1</strain>
    </source>
</reference>
<sequence length="95" mass="9857">MSVWSLETSGTSTEGLFHVRGPVPDDVAGADRRTMSPREVAADLAQQAMVAGDQARMDALAEVADQLLANSRAEVGEDCDGQLTRARGGGVTAAI</sequence>
<feature type="compositionally biased region" description="Polar residues" evidence="1">
    <location>
        <begin position="1"/>
        <end position="14"/>
    </location>
</feature>
<dbReference type="KEGG" id="sbh:SBI_00010"/>
<evidence type="ECO:0000313" key="3">
    <source>
        <dbReference type="Proteomes" id="UP000000377"/>
    </source>
</evidence>
<dbReference type="PATRIC" id="fig|749414.3.peg.9"/>
<gene>
    <name evidence="2" type="ordered locus">SBI_00010</name>
</gene>
<evidence type="ECO:0000256" key="1">
    <source>
        <dbReference type="SAM" id="MobiDB-lite"/>
    </source>
</evidence>
<accession>D7BSV4</accession>
<protein>
    <submittedName>
        <fullName evidence="2">Uncharacterized protein</fullName>
    </submittedName>
</protein>
<dbReference type="EMBL" id="CP002047">
    <property type="protein sequence ID" value="ADI03131.1"/>
    <property type="molecule type" value="Genomic_DNA"/>
</dbReference>
<dbReference type="HOGENOM" id="CLU_2371456_0_0_11"/>
<feature type="region of interest" description="Disordered" evidence="1">
    <location>
        <begin position="1"/>
        <end position="25"/>
    </location>
</feature>
<name>D7BSV4_STRBB</name>
<dbReference type="Proteomes" id="UP000000377">
    <property type="component" value="Chromosome"/>
</dbReference>
<evidence type="ECO:0000313" key="2">
    <source>
        <dbReference type="EMBL" id="ADI03131.1"/>
    </source>
</evidence>
<organism evidence="2 3">
    <name type="scientific">Streptomyces bingchenggensis (strain BCW-1)</name>
    <dbReference type="NCBI Taxonomy" id="749414"/>
    <lineage>
        <taxon>Bacteria</taxon>
        <taxon>Bacillati</taxon>
        <taxon>Actinomycetota</taxon>
        <taxon>Actinomycetes</taxon>
        <taxon>Kitasatosporales</taxon>
        <taxon>Streptomycetaceae</taxon>
        <taxon>Streptomyces</taxon>
    </lineage>
</organism>
<keyword evidence="3" id="KW-1185">Reference proteome</keyword>